<dbReference type="InterPro" id="IPR012147">
    <property type="entry name" value="P_Ac_Bu_trans"/>
</dbReference>
<evidence type="ECO:0000256" key="3">
    <source>
        <dbReference type="ARBA" id="ARBA00023315"/>
    </source>
</evidence>
<proteinExistence type="inferred from homology"/>
<protein>
    <submittedName>
        <fullName evidence="5">Phosphate butyryltransferase</fullName>
    </submittedName>
</protein>
<evidence type="ECO:0000256" key="1">
    <source>
        <dbReference type="ARBA" id="ARBA00005656"/>
    </source>
</evidence>
<evidence type="ECO:0000259" key="4">
    <source>
        <dbReference type="Pfam" id="PF01515"/>
    </source>
</evidence>
<keyword evidence="3" id="KW-0012">Acyltransferase</keyword>
<dbReference type="Proteomes" id="UP000242520">
    <property type="component" value="Unassembled WGS sequence"/>
</dbReference>
<sequence>MIKKLDEIVEKVKSISSMKLAVAAAQDKEVLQAIFDAKKKGIIDPILIGDVEKITEIAKILEEDIDNIKLIQGDDLKDCAQKAVKLVSSGEADFLMKGLLDTSILLKEVLNKEYGLRTDSLLSHVMVYEVLSYHKLLLLTDGGMNIAPDVNQKVKIINNAVKVAKSLDIKEVKVACIAAKEKVSEKMIATVDAKELSENNYGENVIVEGPLAFDLAVSKEAAKIKKFESRVSGDVDIILVPTIEVGNGIGKSLTYMANAKSAGIIMGAKAPVVLVSRADTHESKLYSIALGALIASSKK</sequence>
<dbReference type="SUPFAM" id="SSF53659">
    <property type="entry name" value="Isocitrate/Isopropylmalate dehydrogenase-like"/>
    <property type="match status" value="1"/>
</dbReference>
<dbReference type="OrthoDB" id="9774179at2"/>
<organism evidence="5 6">
    <name type="scientific">Tepidibacter thalassicus DSM 15285</name>
    <dbReference type="NCBI Taxonomy" id="1123350"/>
    <lineage>
        <taxon>Bacteria</taxon>
        <taxon>Bacillati</taxon>
        <taxon>Bacillota</taxon>
        <taxon>Clostridia</taxon>
        <taxon>Peptostreptococcales</taxon>
        <taxon>Peptostreptococcaceae</taxon>
        <taxon>Tepidibacter</taxon>
    </lineage>
</organism>
<dbReference type="NCBIfam" id="NF006045">
    <property type="entry name" value="PRK08190.1"/>
    <property type="match status" value="1"/>
</dbReference>
<accession>A0A1M5RFW2</accession>
<name>A0A1M5RFW2_9FIRM</name>
<reference evidence="6" key="1">
    <citation type="submission" date="2016-11" db="EMBL/GenBank/DDBJ databases">
        <authorList>
            <person name="Varghese N."/>
            <person name="Submissions S."/>
        </authorList>
    </citation>
    <scope>NUCLEOTIDE SEQUENCE [LARGE SCALE GENOMIC DNA]</scope>
    <source>
        <strain evidence="6">DSM 15285</strain>
    </source>
</reference>
<dbReference type="InterPro" id="IPR002505">
    <property type="entry name" value="PTA_PTB"/>
</dbReference>
<dbReference type="PANTHER" id="PTHR43356">
    <property type="entry name" value="PHOSPHATE ACETYLTRANSFERASE"/>
    <property type="match status" value="1"/>
</dbReference>
<keyword evidence="6" id="KW-1185">Reference proteome</keyword>
<keyword evidence="2 5" id="KW-0808">Transferase</keyword>
<dbReference type="Gene3D" id="3.40.718.10">
    <property type="entry name" value="Isopropylmalate Dehydrogenase"/>
    <property type="match status" value="1"/>
</dbReference>
<gene>
    <name evidence="5" type="ORF">SAMN02744040_01344</name>
</gene>
<dbReference type="GO" id="GO:0016746">
    <property type="term" value="F:acyltransferase activity"/>
    <property type="evidence" value="ECO:0007669"/>
    <property type="project" value="UniProtKB-KW"/>
</dbReference>
<dbReference type="EMBL" id="FQXH01000012">
    <property type="protein sequence ID" value="SHH24643.1"/>
    <property type="molecule type" value="Genomic_DNA"/>
</dbReference>
<evidence type="ECO:0000313" key="6">
    <source>
        <dbReference type="Proteomes" id="UP000242520"/>
    </source>
</evidence>
<dbReference type="InterPro" id="IPR050500">
    <property type="entry name" value="Phos_Acetyltrans/Butyryltrans"/>
</dbReference>
<evidence type="ECO:0000313" key="5">
    <source>
        <dbReference type="EMBL" id="SHH24643.1"/>
    </source>
</evidence>
<feature type="domain" description="Phosphate acetyl/butaryl transferase" evidence="4">
    <location>
        <begin position="76"/>
        <end position="291"/>
    </location>
</feature>
<dbReference type="AlphaFoldDB" id="A0A1M5RFW2"/>
<dbReference type="STRING" id="1123350.SAMN02744040_01344"/>
<evidence type="ECO:0000256" key="2">
    <source>
        <dbReference type="ARBA" id="ARBA00022679"/>
    </source>
</evidence>
<dbReference type="Pfam" id="PF01515">
    <property type="entry name" value="PTA_PTB"/>
    <property type="match status" value="1"/>
</dbReference>
<dbReference type="PANTHER" id="PTHR43356:SF2">
    <property type="entry name" value="PHOSPHATE ACETYLTRANSFERASE"/>
    <property type="match status" value="1"/>
</dbReference>
<comment type="similarity">
    <text evidence="1">Belongs to the phosphate acetyltransferase and butyryltransferase family.</text>
</comment>
<dbReference type="PIRSF" id="PIRSF000428">
    <property type="entry name" value="P_Ac_trans"/>
    <property type="match status" value="1"/>
</dbReference>
<dbReference type="RefSeq" id="WP_084601976.1">
    <property type="nucleotide sequence ID" value="NZ_FQXH01000012.1"/>
</dbReference>